<dbReference type="PANTHER" id="PTHR42194:SF1">
    <property type="entry name" value="UPF0276 PROTEIN HI_1600"/>
    <property type="match status" value="1"/>
</dbReference>
<dbReference type="Proteomes" id="UP000023268">
    <property type="component" value="Unassembled WGS sequence"/>
</dbReference>
<evidence type="ECO:0000256" key="1">
    <source>
        <dbReference type="HAMAP-Rule" id="MF_00697"/>
    </source>
</evidence>
<comment type="caution">
    <text evidence="2">The sequence shown here is derived from an EMBL/GenBank/DDBJ whole genome shotgun (WGS) entry which is preliminary data.</text>
</comment>
<gene>
    <name evidence="2" type="ORF">AZ34_09755</name>
</gene>
<dbReference type="PANTHER" id="PTHR42194">
    <property type="entry name" value="UPF0276 PROTEIN HI_1600"/>
    <property type="match status" value="1"/>
</dbReference>
<dbReference type="HAMAP" id="MF_00697">
    <property type="entry name" value="UPF0276"/>
    <property type="match status" value="1"/>
</dbReference>
<dbReference type="NCBIfam" id="NF003818">
    <property type="entry name" value="PRK05409.1"/>
    <property type="match status" value="1"/>
</dbReference>
<accession>A0A016XHF2</accession>
<dbReference type="eggNOG" id="COG3220">
    <property type="taxonomic scope" value="Bacteria"/>
</dbReference>
<dbReference type="InterPro" id="IPR007801">
    <property type="entry name" value="MbnB/TglH/ChrH"/>
</dbReference>
<protein>
    <recommendedName>
        <fullName evidence="1">UPF0276 protein AZ34_09755</fullName>
    </recommendedName>
</protein>
<dbReference type="AlphaFoldDB" id="A0A016XHF2"/>
<organism evidence="2 3">
    <name type="scientific">Hylemonella gracilis str. Niagara R</name>
    <dbReference type="NCBI Taxonomy" id="1458275"/>
    <lineage>
        <taxon>Bacteria</taxon>
        <taxon>Pseudomonadati</taxon>
        <taxon>Pseudomonadota</taxon>
        <taxon>Betaproteobacteria</taxon>
        <taxon>Burkholderiales</taxon>
        <taxon>Comamonadaceae</taxon>
        <taxon>Hylemonella</taxon>
    </lineage>
</organism>
<evidence type="ECO:0000313" key="2">
    <source>
        <dbReference type="EMBL" id="EYC51340.1"/>
    </source>
</evidence>
<dbReference type="SUPFAM" id="SSF51658">
    <property type="entry name" value="Xylose isomerase-like"/>
    <property type="match status" value="1"/>
</dbReference>
<dbReference type="STRING" id="1458275.AZ34_09755"/>
<dbReference type="Pfam" id="PF05114">
    <property type="entry name" value="MbnB_TglH_ChrH"/>
    <property type="match status" value="1"/>
</dbReference>
<sequence length="302" mass="33373">MADSKALGAGLGLKPQHFQDAREADDPGLWFEVHPENYLMDGGPRLAWLQAVRERHPLSLHGVSLSLAADAPPDPVQLARLVRLATRVEPALVSEHLAWSSWNGHYHPDLLPFPRTQAALSRISNNIARVQDALGRRIAIENPSHYLRIDGHEWGEIDFLNELVRRCGCGLLLDVNNVQVSAHNLGYDAATYIDAFPADAVMEIHLAGHRFDEAQAANQGEARTPPLLIDSHDVSVAESVWTLYERLIARIGPRPTLIERDDAIPPYAELQAEARRAAALMDRHKRTATSLAVEMAPQVIPA</sequence>
<dbReference type="OrthoDB" id="9763101at2"/>
<dbReference type="EMBL" id="JEMG01000001">
    <property type="protein sequence ID" value="EYC51340.1"/>
    <property type="molecule type" value="Genomic_DNA"/>
</dbReference>
<name>A0A016XHF2_9BURK</name>
<proteinExistence type="inferred from homology"/>
<reference evidence="2 3" key="1">
    <citation type="submission" date="2014-02" db="EMBL/GenBank/DDBJ databases">
        <title>Draft Genome of Hylemonella gracilis isolated from the Niagara River.</title>
        <authorList>
            <person name="Pawlowski D.R."/>
            <person name="Koudelka G.B."/>
        </authorList>
    </citation>
    <scope>NUCLEOTIDE SEQUENCE [LARGE SCALE GENOMIC DNA]</scope>
    <source>
        <strain evidence="2 3">Niagara R</strain>
    </source>
</reference>
<comment type="similarity">
    <text evidence="1">Belongs to the UPF0276 family.</text>
</comment>
<dbReference type="Gene3D" id="3.20.20.150">
    <property type="entry name" value="Divalent-metal-dependent TIM barrel enzymes"/>
    <property type="match status" value="1"/>
</dbReference>
<evidence type="ECO:0000313" key="3">
    <source>
        <dbReference type="Proteomes" id="UP000023268"/>
    </source>
</evidence>
<dbReference type="RefSeq" id="WP_051509660.1">
    <property type="nucleotide sequence ID" value="NZ_JEMG01000001.1"/>
</dbReference>
<dbReference type="InterPro" id="IPR036237">
    <property type="entry name" value="Xyl_isomerase-like_sf"/>
</dbReference>